<name>A0AA90TSB9_9BACI</name>
<dbReference type="AlphaFoldDB" id="A0AA90TSB9"/>
<organism evidence="1 2">
    <name type="scientific">Bacillus salipaludis</name>
    <dbReference type="NCBI Taxonomy" id="2547811"/>
    <lineage>
        <taxon>Bacteria</taxon>
        <taxon>Bacillati</taxon>
        <taxon>Bacillota</taxon>
        <taxon>Bacilli</taxon>
        <taxon>Bacillales</taxon>
        <taxon>Bacillaceae</taxon>
        <taxon>Bacillus</taxon>
    </lineage>
</organism>
<reference evidence="1" key="1">
    <citation type="submission" date="2023-08" db="EMBL/GenBank/DDBJ databases">
        <title>Nitrogen cycling bacteria in agricultural field soils.</title>
        <authorList>
            <person name="Jang J."/>
        </authorList>
    </citation>
    <scope>NUCLEOTIDE SEQUENCE</scope>
    <source>
        <strain evidence="1">PS3-36</strain>
    </source>
</reference>
<gene>
    <name evidence="1" type="ORF">RCG21_00895</name>
</gene>
<evidence type="ECO:0000313" key="2">
    <source>
        <dbReference type="Proteomes" id="UP001178888"/>
    </source>
</evidence>
<accession>A0AA90TSB9</accession>
<proteinExistence type="predicted"/>
<dbReference type="InterPro" id="IPR058930">
    <property type="entry name" value="YwzD"/>
</dbReference>
<comment type="caution">
    <text evidence="1">The sequence shown here is derived from an EMBL/GenBank/DDBJ whole genome shotgun (WGS) entry which is preliminary data.</text>
</comment>
<dbReference type="Pfam" id="PF26162">
    <property type="entry name" value="YwzD"/>
    <property type="match status" value="1"/>
</dbReference>
<dbReference type="EMBL" id="JAVGVR010000001">
    <property type="protein sequence ID" value="MDQ6595019.1"/>
    <property type="molecule type" value="Genomic_DNA"/>
</dbReference>
<dbReference type="RefSeq" id="WP_308912748.1">
    <property type="nucleotide sequence ID" value="NZ_JARMCE010000050.1"/>
</dbReference>
<keyword evidence="2" id="KW-1185">Reference proteome</keyword>
<dbReference type="Proteomes" id="UP001178888">
    <property type="component" value="Unassembled WGS sequence"/>
</dbReference>
<sequence length="52" mass="6134">MEGKEKKKRSVEQQVFSEIIKNAYEKGITDRNLTVHKLLKDLETELKNMRVS</sequence>
<evidence type="ECO:0000313" key="1">
    <source>
        <dbReference type="EMBL" id="MDQ6595019.1"/>
    </source>
</evidence>
<protein>
    <submittedName>
        <fullName evidence="1">Uncharacterized protein</fullName>
    </submittedName>
</protein>